<dbReference type="OrthoDB" id="9795390at2"/>
<dbReference type="SUPFAM" id="SSF56112">
    <property type="entry name" value="Protein kinase-like (PK-like)"/>
    <property type="match status" value="1"/>
</dbReference>
<dbReference type="KEGG" id="rher:EHE19_002670"/>
<protein>
    <submittedName>
        <fullName evidence="3">AarF/ABC1/UbiB kinase family protein</fullName>
    </submittedName>
</protein>
<feature type="domain" description="ABC1 atypical kinase-like" evidence="2">
    <location>
        <begin position="71"/>
        <end position="315"/>
    </location>
</feature>
<dbReference type="Proteomes" id="UP000306409">
    <property type="component" value="Chromosome"/>
</dbReference>
<comment type="similarity">
    <text evidence="1">Belongs to the protein kinase superfamily. ADCK protein kinase family.</text>
</comment>
<evidence type="ECO:0000259" key="2">
    <source>
        <dbReference type="Pfam" id="PF03109"/>
    </source>
</evidence>
<dbReference type="CDD" id="cd05121">
    <property type="entry name" value="ABC1_ADCK3-like"/>
    <property type="match status" value="1"/>
</dbReference>
<evidence type="ECO:0000256" key="1">
    <source>
        <dbReference type="ARBA" id="ARBA00009670"/>
    </source>
</evidence>
<reference evidence="3 4" key="1">
    <citation type="submission" date="2020-09" db="EMBL/GenBank/DDBJ databases">
        <title>Characterization and genome sequencing of Ruminiclostridium sp. nov. MA18.</title>
        <authorList>
            <person name="Rettenmaier R."/>
            <person name="Kowollik M.-L."/>
            <person name="Liebl W."/>
            <person name="Zverlov V."/>
        </authorList>
    </citation>
    <scope>NUCLEOTIDE SEQUENCE [LARGE SCALE GENOMIC DNA]</scope>
    <source>
        <strain evidence="3 4">MA18</strain>
    </source>
</reference>
<evidence type="ECO:0000313" key="4">
    <source>
        <dbReference type="Proteomes" id="UP000306409"/>
    </source>
</evidence>
<dbReference type="PANTHER" id="PTHR10566:SF113">
    <property type="entry name" value="PROTEIN ACTIVITY OF BC1 COMPLEX KINASE 7, CHLOROPLASTIC"/>
    <property type="match status" value="1"/>
</dbReference>
<evidence type="ECO:0000313" key="3">
    <source>
        <dbReference type="EMBL" id="QNU67451.1"/>
    </source>
</evidence>
<dbReference type="InterPro" id="IPR050154">
    <property type="entry name" value="UbiB_kinase"/>
</dbReference>
<dbReference type="Pfam" id="PF03109">
    <property type="entry name" value="ABC1"/>
    <property type="match status" value="1"/>
</dbReference>
<proteinExistence type="inferred from homology"/>
<dbReference type="InterPro" id="IPR011009">
    <property type="entry name" value="Kinase-like_dom_sf"/>
</dbReference>
<gene>
    <name evidence="3" type="ORF">EHE19_002670</name>
</gene>
<accession>A0A4V6ENT1</accession>
<keyword evidence="3" id="KW-0418">Kinase</keyword>
<dbReference type="InterPro" id="IPR004147">
    <property type="entry name" value="ABC1_dom"/>
</dbReference>
<dbReference type="GO" id="GO:0016301">
    <property type="term" value="F:kinase activity"/>
    <property type="evidence" value="ECO:0007669"/>
    <property type="project" value="UniProtKB-KW"/>
</dbReference>
<name>A0A4V6ENT1_9FIRM</name>
<dbReference type="EMBL" id="CP061336">
    <property type="protein sequence ID" value="QNU67451.1"/>
    <property type="molecule type" value="Genomic_DNA"/>
</dbReference>
<dbReference type="RefSeq" id="WP_137697793.1">
    <property type="nucleotide sequence ID" value="NZ_CP061336.1"/>
</dbReference>
<keyword evidence="3" id="KW-0808">Transferase</keyword>
<keyword evidence="4" id="KW-1185">Reference proteome</keyword>
<dbReference type="PANTHER" id="PTHR10566">
    <property type="entry name" value="CHAPERONE-ACTIVITY OF BC1 COMPLEX CABC1 -RELATED"/>
    <property type="match status" value="1"/>
</dbReference>
<organism evidence="3 4">
    <name type="scientific">Ruminiclostridium herbifermentans</name>
    <dbReference type="NCBI Taxonomy" id="2488810"/>
    <lineage>
        <taxon>Bacteria</taxon>
        <taxon>Bacillati</taxon>
        <taxon>Bacillota</taxon>
        <taxon>Clostridia</taxon>
        <taxon>Eubacteriales</taxon>
        <taxon>Oscillospiraceae</taxon>
        <taxon>Ruminiclostridium</taxon>
    </lineage>
</organism>
<dbReference type="AlphaFoldDB" id="A0A4V6ENT1"/>
<sequence length="530" mass="59104">MGRQENSTDSNKKRLGQIISVLVKNDLVKGITPEKLRKIIEELGPTFVKLGQIMSMRNEILPMEYCKELEKLRADVKPMEFSEVKKVIEDEYGTELEEVFQCFDSAPLGSASIAQAHFAVLKSGEKVVVKVQRPGIKDIMARDISLLRKASKILKIAVNTGNAVDFGIILDEMWTVTSQEMDFLIEARHAEEFYDYNKDIVYSTCPQIEHKYTTSKVLVMEYIEGVQIDDTETLVSMGYDLNEIGLKLADNYIKQIIDDAFFHADPHPGNIRIRGGEIVWIDLGMMGRLSNRDKLLFKNAIKAIAENDIDEIKNILITLGNHKGRINHLRLYSDISDMLSKYGNKSIGDMDLGIIIEEFLFLANTHGISMPKGMSMLSRGIITIEGVLAKISPDINVVQVMTNRMASEVLNNIDLSQEILNVGKTLYGSARKTLDIPAQLSDILKMVIKGQAKVNMELTGSEEPLAAIDKMVNRLVICIINAGLLIGSSLICTTNMELKILGIPLIGVLGYAVSLILGGWLILDIRKKKT</sequence>